<dbReference type="InterPro" id="IPR025438">
    <property type="entry name" value="DUF4180"/>
</dbReference>
<accession>A0A4U2Y982</accession>
<dbReference type="Pfam" id="PF13788">
    <property type="entry name" value="DUF4180"/>
    <property type="match status" value="1"/>
</dbReference>
<keyword evidence="3" id="KW-1185">Reference proteome</keyword>
<protein>
    <submittedName>
        <fullName evidence="2">DUF4180 domain-containing protein</fullName>
    </submittedName>
</protein>
<dbReference type="RefSeq" id="WP_137030203.1">
    <property type="nucleotide sequence ID" value="NZ_SZNK01000001.1"/>
</dbReference>
<comment type="caution">
    <text evidence="2">The sequence shown here is derived from an EMBL/GenBank/DDBJ whole genome shotgun (WGS) entry which is preliminary data.</text>
</comment>
<name>A0A4U2Y982_9BACL</name>
<dbReference type="Proteomes" id="UP000307841">
    <property type="component" value="Unassembled WGS sequence"/>
</dbReference>
<feature type="domain" description="DUF4180" evidence="1">
    <location>
        <begin position="10"/>
        <end position="118"/>
    </location>
</feature>
<evidence type="ECO:0000313" key="3">
    <source>
        <dbReference type="Proteomes" id="UP000307841"/>
    </source>
</evidence>
<dbReference type="OrthoDB" id="8595425at2"/>
<evidence type="ECO:0000259" key="1">
    <source>
        <dbReference type="Pfam" id="PF13788"/>
    </source>
</evidence>
<proteinExistence type="predicted"/>
<dbReference type="AlphaFoldDB" id="A0A4U2Y982"/>
<gene>
    <name evidence="2" type="ORF">E8L90_15630</name>
</gene>
<dbReference type="EMBL" id="SZNK01000001">
    <property type="protein sequence ID" value="TKI56785.1"/>
    <property type="molecule type" value="Genomic_DNA"/>
</dbReference>
<sequence length="122" mass="13648">MNITKVEAGGKNIAIVSGSEVLIEDVQSALDLIATVHYQADSERIVLNKSLLNESFFDLKTRLAGEILQKFINYRVKVAIVGDFSVYTSKSLKDFIYESNNGNDIFFLPTEEQAIEKLSQVK</sequence>
<reference evidence="2 3" key="1">
    <citation type="submission" date="2019-04" db="EMBL/GenBank/DDBJ databases">
        <title>Whole genome sequencing of Brevibacillus sp. TGS2-1.</title>
        <authorList>
            <person name="Choi A."/>
        </authorList>
    </citation>
    <scope>NUCLEOTIDE SEQUENCE [LARGE SCALE GENOMIC DNA]</scope>
    <source>
        <strain evidence="2 3">TGS2-1</strain>
    </source>
</reference>
<organism evidence="2 3">
    <name type="scientific">Brevibacillus antibioticus</name>
    <dbReference type="NCBI Taxonomy" id="2570228"/>
    <lineage>
        <taxon>Bacteria</taxon>
        <taxon>Bacillati</taxon>
        <taxon>Bacillota</taxon>
        <taxon>Bacilli</taxon>
        <taxon>Bacillales</taxon>
        <taxon>Paenibacillaceae</taxon>
        <taxon>Brevibacillus</taxon>
    </lineage>
</organism>
<evidence type="ECO:0000313" key="2">
    <source>
        <dbReference type="EMBL" id="TKI56785.1"/>
    </source>
</evidence>